<organism evidence="2 3">
    <name type="scientific">Symbiodinium microadriaticum</name>
    <name type="common">Dinoflagellate</name>
    <name type="synonym">Zooxanthella microadriatica</name>
    <dbReference type="NCBI Taxonomy" id="2951"/>
    <lineage>
        <taxon>Eukaryota</taxon>
        <taxon>Sar</taxon>
        <taxon>Alveolata</taxon>
        <taxon>Dinophyceae</taxon>
        <taxon>Suessiales</taxon>
        <taxon>Symbiodiniaceae</taxon>
        <taxon>Symbiodinium</taxon>
    </lineage>
</organism>
<evidence type="ECO:0000313" key="3">
    <source>
        <dbReference type="Proteomes" id="UP000186817"/>
    </source>
</evidence>
<feature type="signal peptide" evidence="1">
    <location>
        <begin position="1"/>
        <end position="20"/>
    </location>
</feature>
<evidence type="ECO:0000256" key="1">
    <source>
        <dbReference type="SAM" id="SignalP"/>
    </source>
</evidence>
<feature type="non-terminal residue" evidence="2">
    <location>
        <position position="1"/>
    </location>
</feature>
<reference evidence="2 3" key="1">
    <citation type="submission" date="2016-02" db="EMBL/GenBank/DDBJ databases">
        <title>Genome analysis of coral dinoflagellate symbionts highlights evolutionary adaptations to a symbiotic lifestyle.</title>
        <authorList>
            <person name="Aranda M."/>
            <person name="Li Y."/>
            <person name="Liew Y.J."/>
            <person name="Baumgarten S."/>
            <person name="Simakov O."/>
            <person name="Wilson M."/>
            <person name="Piel J."/>
            <person name="Ashoor H."/>
            <person name="Bougouffa S."/>
            <person name="Bajic V.B."/>
            <person name="Ryu T."/>
            <person name="Ravasi T."/>
            <person name="Bayer T."/>
            <person name="Micklem G."/>
            <person name="Kim H."/>
            <person name="Bhak J."/>
            <person name="Lajeunesse T.C."/>
            <person name="Voolstra C.R."/>
        </authorList>
    </citation>
    <scope>NUCLEOTIDE SEQUENCE [LARGE SCALE GENOMIC DNA]</scope>
    <source>
        <strain evidence="2 3">CCMP2467</strain>
    </source>
</reference>
<name>A0A1Q9BQJ4_SYMMI</name>
<feature type="chain" id="PRO_5012457953" description="Secreted protein" evidence="1">
    <location>
        <begin position="21"/>
        <end position="74"/>
    </location>
</feature>
<dbReference type="AlphaFoldDB" id="A0A1Q9BQJ4"/>
<accession>A0A1Q9BQJ4</accession>
<evidence type="ECO:0008006" key="4">
    <source>
        <dbReference type="Google" id="ProtNLM"/>
    </source>
</evidence>
<proteinExistence type="predicted"/>
<dbReference type="EMBL" id="LSRX01006856">
    <property type="protein sequence ID" value="OLP72948.1"/>
    <property type="molecule type" value="Genomic_DNA"/>
</dbReference>
<dbReference type="Proteomes" id="UP000186817">
    <property type="component" value="Unassembled WGS sequence"/>
</dbReference>
<sequence length="74" mass="8432">DLSFFFFSLSFSFFFHCLRQMAKRTQKRSRPETRSAPLPMEVVQQPPKVATVLIRVAAAACEARSKPVASEKKQ</sequence>
<keyword evidence="1" id="KW-0732">Signal</keyword>
<protein>
    <recommendedName>
        <fullName evidence="4">Secreted protein</fullName>
    </recommendedName>
</protein>
<gene>
    <name evidence="2" type="ORF">AK812_SmicGene48007</name>
</gene>
<keyword evidence="3" id="KW-1185">Reference proteome</keyword>
<evidence type="ECO:0000313" key="2">
    <source>
        <dbReference type="EMBL" id="OLP72948.1"/>
    </source>
</evidence>
<comment type="caution">
    <text evidence="2">The sequence shown here is derived from an EMBL/GenBank/DDBJ whole genome shotgun (WGS) entry which is preliminary data.</text>
</comment>